<dbReference type="PANTHER" id="PTHR13124:SF12">
    <property type="entry name" value="LARGE RIBOSOMAL SUBUNIT PROTEIN ML46"/>
    <property type="match status" value="1"/>
</dbReference>
<keyword evidence="6" id="KW-0687">Ribonucleoprotein</keyword>
<dbReference type="GO" id="GO:0005762">
    <property type="term" value="C:mitochondrial large ribosomal subunit"/>
    <property type="evidence" value="ECO:0007669"/>
    <property type="project" value="TreeGrafter"/>
</dbReference>
<evidence type="ECO:0000256" key="4">
    <source>
        <dbReference type="ARBA" id="ARBA00022980"/>
    </source>
</evidence>
<evidence type="ECO:0000259" key="8">
    <source>
        <dbReference type="Pfam" id="PF11788"/>
    </source>
</evidence>
<dbReference type="PANTHER" id="PTHR13124">
    <property type="entry name" value="39S RIBOSOMAL PROTEIN L46, MITOCHONDRIAL PRECURSOR-RELATED"/>
    <property type="match status" value="1"/>
</dbReference>
<evidence type="ECO:0000256" key="6">
    <source>
        <dbReference type="ARBA" id="ARBA00023274"/>
    </source>
</evidence>
<dbReference type="FunCoup" id="A0A1V8SFK6">
    <property type="interactions" value="802"/>
</dbReference>
<dbReference type="Pfam" id="PF11788">
    <property type="entry name" value="MRP-L46"/>
    <property type="match status" value="1"/>
</dbReference>
<dbReference type="InterPro" id="IPR021757">
    <property type="entry name" value="Ribosomal_mL46_N"/>
</dbReference>
<evidence type="ECO:0000256" key="7">
    <source>
        <dbReference type="ARBA" id="ARBA00035190"/>
    </source>
</evidence>
<reference evidence="10" key="1">
    <citation type="submission" date="2017-03" db="EMBL/GenBank/DDBJ databases">
        <title>Genomes of endolithic fungi from Antarctica.</title>
        <authorList>
            <person name="Coleine C."/>
            <person name="Masonjones S."/>
            <person name="Stajich J.E."/>
        </authorList>
    </citation>
    <scope>NUCLEOTIDE SEQUENCE [LARGE SCALE GENOMIC DNA]</scope>
    <source>
        <strain evidence="10">CCFEE 5527</strain>
    </source>
</reference>
<dbReference type="InterPro" id="IPR033650">
    <property type="entry name" value="Ribosomal_mL46_NUDIX"/>
</dbReference>
<name>A0A1V8SFK6_9PEZI</name>
<comment type="similarity">
    <text evidence="2">Belongs to the mitochondrion-specific ribosomal protein mL46 family.</text>
</comment>
<comment type="subcellular location">
    <subcellularLocation>
        <location evidence="1">Mitochondrion</location>
    </subcellularLocation>
</comment>
<evidence type="ECO:0000256" key="3">
    <source>
        <dbReference type="ARBA" id="ARBA00022946"/>
    </source>
</evidence>
<evidence type="ECO:0000256" key="5">
    <source>
        <dbReference type="ARBA" id="ARBA00023128"/>
    </source>
</evidence>
<evidence type="ECO:0000313" key="9">
    <source>
        <dbReference type="EMBL" id="OQN97942.1"/>
    </source>
</evidence>
<organism evidence="9 10">
    <name type="scientific">Cryoendolithus antarcticus</name>
    <dbReference type="NCBI Taxonomy" id="1507870"/>
    <lineage>
        <taxon>Eukaryota</taxon>
        <taxon>Fungi</taxon>
        <taxon>Dikarya</taxon>
        <taxon>Ascomycota</taxon>
        <taxon>Pezizomycotina</taxon>
        <taxon>Dothideomycetes</taxon>
        <taxon>Dothideomycetidae</taxon>
        <taxon>Cladosporiales</taxon>
        <taxon>Cladosporiaceae</taxon>
        <taxon>Cryoendolithus</taxon>
    </lineage>
</organism>
<protein>
    <recommendedName>
        <fullName evidence="7">Large ribosomal subunit protein mL46</fullName>
    </recommendedName>
</protein>
<dbReference type="GO" id="GO:0005743">
    <property type="term" value="C:mitochondrial inner membrane"/>
    <property type="evidence" value="ECO:0007669"/>
    <property type="project" value="UniProtKB-ARBA"/>
</dbReference>
<accession>A0A1V8SFK6</accession>
<dbReference type="OrthoDB" id="414075at2759"/>
<dbReference type="FunFam" id="3.90.79.10:FF:000018">
    <property type="entry name" value="39S ribosomal protein L46, mitochondrial"/>
    <property type="match status" value="1"/>
</dbReference>
<keyword evidence="10" id="KW-1185">Reference proteome</keyword>
<dbReference type="STRING" id="1507870.A0A1V8SFK6"/>
<dbReference type="GO" id="GO:0003735">
    <property type="term" value="F:structural constituent of ribosome"/>
    <property type="evidence" value="ECO:0007669"/>
    <property type="project" value="InterPro"/>
</dbReference>
<feature type="domain" description="Large ribosomal subunit protein mL46 N-terminal" evidence="8">
    <location>
        <begin position="69"/>
        <end position="224"/>
    </location>
</feature>
<comment type="caution">
    <text evidence="9">The sequence shown here is derived from an EMBL/GenBank/DDBJ whole genome shotgun (WGS) entry which is preliminary data.</text>
</comment>
<dbReference type="InParanoid" id="A0A1V8SFK6"/>
<evidence type="ECO:0000313" key="10">
    <source>
        <dbReference type="Proteomes" id="UP000192596"/>
    </source>
</evidence>
<dbReference type="Proteomes" id="UP000192596">
    <property type="component" value="Unassembled WGS sequence"/>
</dbReference>
<sequence length="381" mass="43540">MNAGQRSARRLASRSAPSSESICTSCLLRLSIQPRRYASAAVAEVERPTLDPSSQHIPPVTASAPRKAYRILASPVISRPPVLTRQLTDFEKAFYLYQKRLNERLALPFSRYFYFKKANPADLEWKRKARGRKSAARDIGVYSGYGDEAWNDEVLVGDVTAEPDNMREALLRDAAGQTIIEAEKVTDAEPGSDAVAEDAAALEVARQDLESRIDRPMPRATEADEKNDVKSLNRKLDRSLYLLLRNKEGRWRFPEDRLHARENLHQAAERIIVQAGGLNMNTWVVGNHPIGHFQFEFPKLQIQDIPYQKPDVEGENKIVTYRREEYGEKVFFMKSRIMAGQADLAKNTFDDQDFQWLAKEEIAEKVTPKYWQSIKNMLVER</sequence>
<keyword evidence="4" id="KW-0689">Ribosomal protein</keyword>
<evidence type="ECO:0000256" key="2">
    <source>
        <dbReference type="ARBA" id="ARBA00009070"/>
    </source>
</evidence>
<proteinExistence type="inferred from homology"/>
<dbReference type="InterPro" id="IPR040008">
    <property type="entry name" value="Ribosomal_mL46"/>
</dbReference>
<evidence type="ECO:0000256" key="1">
    <source>
        <dbReference type="ARBA" id="ARBA00004173"/>
    </source>
</evidence>
<keyword evidence="5" id="KW-0496">Mitochondrion</keyword>
<gene>
    <name evidence="9" type="ORF">B0A48_16246</name>
</gene>
<dbReference type="CDD" id="cd04661">
    <property type="entry name" value="NUDIX_MRP_L46"/>
    <property type="match status" value="1"/>
</dbReference>
<dbReference type="AlphaFoldDB" id="A0A1V8SFK6"/>
<dbReference type="Gene3D" id="3.90.79.10">
    <property type="entry name" value="Nucleoside Triphosphate Pyrophosphohydrolase"/>
    <property type="match status" value="1"/>
</dbReference>
<dbReference type="EMBL" id="NAJO01000049">
    <property type="protein sequence ID" value="OQN97942.1"/>
    <property type="molecule type" value="Genomic_DNA"/>
</dbReference>
<keyword evidence="3" id="KW-0809">Transit peptide</keyword>